<feature type="transmembrane region" description="Helical" evidence="1">
    <location>
        <begin position="23"/>
        <end position="48"/>
    </location>
</feature>
<dbReference type="Proteomes" id="UP000077412">
    <property type="component" value="Chromosome"/>
</dbReference>
<gene>
    <name evidence="2" type="ORF">ABE41_017440</name>
</gene>
<feature type="transmembrane region" description="Helical" evidence="1">
    <location>
        <begin position="69"/>
        <end position="92"/>
    </location>
</feature>
<dbReference type="STRING" id="255247.ABE41_017440"/>
<dbReference type="Pfam" id="PF04854">
    <property type="entry name" value="DUF624"/>
    <property type="match status" value="1"/>
</dbReference>
<evidence type="ECO:0000256" key="1">
    <source>
        <dbReference type="SAM" id="Phobius"/>
    </source>
</evidence>
<keyword evidence="3" id="KW-1185">Reference proteome</keyword>
<dbReference type="KEGG" id="far:ABE41_017440"/>
<name>A0A1B1Z8L8_9BACL</name>
<proteinExistence type="predicted"/>
<feature type="transmembrane region" description="Helical" evidence="1">
    <location>
        <begin position="143"/>
        <end position="167"/>
    </location>
</feature>
<dbReference type="OrthoDB" id="2182676at2"/>
<evidence type="ECO:0000313" key="3">
    <source>
        <dbReference type="Proteomes" id="UP000077412"/>
    </source>
</evidence>
<accession>A0A1B1Z8L8</accession>
<dbReference type="EMBL" id="CP016761">
    <property type="protein sequence ID" value="ANX13797.1"/>
    <property type="molecule type" value="Genomic_DNA"/>
</dbReference>
<reference evidence="2 3" key="1">
    <citation type="submission" date="2016-08" db="EMBL/GenBank/DDBJ databases">
        <title>Complete genome sequence of Fictibacillus arsenicus G25-54, a strain with toxicity to nematodes and a potential arsenic-resistance activity.</title>
        <authorList>
            <person name="Zheng Z."/>
        </authorList>
    </citation>
    <scope>NUCLEOTIDE SEQUENCE [LARGE SCALE GENOMIC DNA]</scope>
    <source>
        <strain evidence="2 3">G25-54</strain>
    </source>
</reference>
<evidence type="ECO:0000313" key="2">
    <source>
        <dbReference type="EMBL" id="ANX13797.1"/>
    </source>
</evidence>
<keyword evidence="1" id="KW-1133">Transmembrane helix</keyword>
<sequence>MNGVMGKMNVLCEWLVRLVLIQFYWVLFSLLGLVVFGLVPSTMAMFSVTRQLFLKNGDVPLFRTFKESFFNQFLKGTGVGAILLLVTGILYVDYRFFIEHETMSVVAILILAISFFAGMIACFLFPVYAHYNVPVWEGIKKSVFVCLSHLHYGLIAVVGTGLLMLLYVVFSGLLILVGGSTIAMFLTILGQKVFRNIEQKYLALQRKEAH</sequence>
<keyword evidence="1" id="KW-0472">Membrane</keyword>
<dbReference type="InterPro" id="IPR006938">
    <property type="entry name" value="DUF624"/>
</dbReference>
<dbReference type="RefSeq" id="WP_066293124.1">
    <property type="nucleotide sequence ID" value="NZ_CP016761.1"/>
</dbReference>
<dbReference type="AlphaFoldDB" id="A0A1B1Z8L8"/>
<keyword evidence="1" id="KW-0812">Transmembrane</keyword>
<protein>
    <recommendedName>
        <fullName evidence="4">DUF624 domain-containing protein</fullName>
    </recommendedName>
</protein>
<feature type="transmembrane region" description="Helical" evidence="1">
    <location>
        <begin position="104"/>
        <end position="131"/>
    </location>
</feature>
<organism evidence="2 3">
    <name type="scientific">Fictibacillus arsenicus</name>
    <dbReference type="NCBI Taxonomy" id="255247"/>
    <lineage>
        <taxon>Bacteria</taxon>
        <taxon>Bacillati</taxon>
        <taxon>Bacillota</taxon>
        <taxon>Bacilli</taxon>
        <taxon>Bacillales</taxon>
        <taxon>Fictibacillaceae</taxon>
        <taxon>Fictibacillus</taxon>
    </lineage>
</organism>
<evidence type="ECO:0008006" key="4">
    <source>
        <dbReference type="Google" id="ProtNLM"/>
    </source>
</evidence>
<feature type="transmembrane region" description="Helical" evidence="1">
    <location>
        <begin position="173"/>
        <end position="190"/>
    </location>
</feature>